<organism evidence="1">
    <name type="scientific">Arion vulgaris</name>
    <dbReference type="NCBI Taxonomy" id="1028688"/>
    <lineage>
        <taxon>Eukaryota</taxon>
        <taxon>Metazoa</taxon>
        <taxon>Spiralia</taxon>
        <taxon>Lophotrochozoa</taxon>
        <taxon>Mollusca</taxon>
        <taxon>Gastropoda</taxon>
        <taxon>Heterobranchia</taxon>
        <taxon>Euthyneura</taxon>
        <taxon>Panpulmonata</taxon>
        <taxon>Eupulmonata</taxon>
        <taxon>Stylommatophora</taxon>
        <taxon>Helicina</taxon>
        <taxon>Arionoidea</taxon>
        <taxon>Arionidae</taxon>
        <taxon>Arion</taxon>
    </lineage>
</organism>
<dbReference type="AlphaFoldDB" id="A0A0B6ZBL0"/>
<sequence>MQTTSSVHDKRKTKYMDGIMNTTQMVSTSTEHNIVVPDGAYSALISIQYTSFHRLTDNFNITVITYSFF</sequence>
<evidence type="ECO:0000313" key="1">
    <source>
        <dbReference type="EMBL" id="CEK65306.1"/>
    </source>
</evidence>
<dbReference type="EMBL" id="HACG01018441">
    <property type="protein sequence ID" value="CEK65306.1"/>
    <property type="molecule type" value="Transcribed_RNA"/>
</dbReference>
<reference evidence="1" key="1">
    <citation type="submission" date="2014-12" db="EMBL/GenBank/DDBJ databases">
        <title>Insight into the proteome of Arion vulgaris.</title>
        <authorList>
            <person name="Aradska J."/>
            <person name="Bulat T."/>
            <person name="Smidak R."/>
            <person name="Sarate P."/>
            <person name="Gangsoo J."/>
            <person name="Sialana F."/>
            <person name="Bilban M."/>
            <person name="Lubec G."/>
        </authorList>
    </citation>
    <scope>NUCLEOTIDE SEQUENCE</scope>
    <source>
        <tissue evidence="1">Skin</tissue>
    </source>
</reference>
<name>A0A0B6ZBL0_9EUPU</name>
<protein>
    <submittedName>
        <fullName evidence="1">Uncharacterized protein</fullName>
    </submittedName>
</protein>
<accession>A0A0B6ZBL0</accession>
<gene>
    <name evidence="1" type="primary">ORF54613</name>
</gene>
<proteinExistence type="predicted"/>